<sequence>MEAAGLVLGALGISGLFTACIQNFDIVVNSRNFGHEFDLLCTQLGLQRIRLVLWGESLGLVPGPSEKRIPYHTMIERDDIRPAIESTLNHLCLLLQNAEVVTGKYKLEDGVKGVQEIQPASSTGLAIFRERFESFKARIRKNQKAKSTWEVTRWAIHDSAKFKAMIGNIKDLMDGLESITSTLGVLERQHALLTEEVESISDTRSLRLLQEVASSHETSPSLRIVSGAASIRLSIAESSCLPGSNKSRITGSSQSFHTAPLQQLEETSLPALGEDSPILNLTDGTSRPPRALDNGGRTRLRRLEVIAAEQQNHSDPISDKPDPEEGDESREVELPPSEDGVSQNQRVISNLMGKMPAALPELKFDSGSLHYGEALAVVKQFDEETWREKSTTLVVRAHLCESAARRVFLELRSIRNAGVPFISAAPVGDNLDMVLASIEGPPDTPYEGGIFRIGVKFADSLAEAPVLRFRTRIYHPNIDPMGNVCADYQEWWNDPSLQSYMSSVTTHSGRSWFSEGTSNRYSLGALLTALCGLLACPNVEDPLVPEIATTYITEYERYCDIARSYTIKYATADQASPETLDFEDSTSWPGLQTPRRPAATSLQEDRTSSTPLFLPEGEGEELAEIRAREWENKKVVL</sequence>
<name>A0ACC1RY84_9HYPO</name>
<proteinExistence type="predicted"/>
<protein>
    <submittedName>
        <fullName evidence="1">Uncharacterized protein</fullName>
    </submittedName>
</protein>
<organism evidence="1 2">
    <name type="scientific">Fusarium decemcellulare</name>
    <dbReference type="NCBI Taxonomy" id="57161"/>
    <lineage>
        <taxon>Eukaryota</taxon>
        <taxon>Fungi</taxon>
        <taxon>Dikarya</taxon>
        <taxon>Ascomycota</taxon>
        <taxon>Pezizomycotina</taxon>
        <taxon>Sordariomycetes</taxon>
        <taxon>Hypocreomycetidae</taxon>
        <taxon>Hypocreales</taxon>
        <taxon>Nectriaceae</taxon>
        <taxon>Fusarium</taxon>
        <taxon>Fusarium decemcellulare species complex</taxon>
    </lineage>
</organism>
<gene>
    <name evidence="1" type="ORF">NM208_g10356</name>
</gene>
<dbReference type="Proteomes" id="UP001148629">
    <property type="component" value="Unassembled WGS sequence"/>
</dbReference>
<keyword evidence="2" id="KW-1185">Reference proteome</keyword>
<evidence type="ECO:0000313" key="1">
    <source>
        <dbReference type="EMBL" id="KAJ3528123.1"/>
    </source>
</evidence>
<dbReference type="EMBL" id="JANRMS010001454">
    <property type="protein sequence ID" value="KAJ3528123.1"/>
    <property type="molecule type" value="Genomic_DNA"/>
</dbReference>
<accession>A0ACC1RY84</accession>
<reference evidence="1" key="1">
    <citation type="submission" date="2022-08" db="EMBL/GenBank/DDBJ databases">
        <title>Genome Sequence of Fusarium decemcellulare.</title>
        <authorList>
            <person name="Buettner E."/>
        </authorList>
    </citation>
    <scope>NUCLEOTIDE SEQUENCE</scope>
    <source>
        <strain evidence="1">Babe19</strain>
    </source>
</reference>
<comment type="caution">
    <text evidence="1">The sequence shown here is derived from an EMBL/GenBank/DDBJ whole genome shotgun (WGS) entry which is preliminary data.</text>
</comment>
<evidence type="ECO:0000313" key="2">
    <source>
        <dbReference type="Proteomes" id="UP001148629"/>
    </source>
</evidence>